<keyword evidence="6" id="KW-0662">Pyridine nucleotide biosynthesis</keyword>
<keyword evidence="13" id="KW-1185">Reference proteome</keyword>
<evidence type="ECO:0000256" key="9">
    <source>
        <dbReference type="ARBA" id="ARBA00048305"/>
    </source>
</evidence>
<comment type="pathway">
    <text evidence="2">Cofactor biosynthesis; NAD(+) biosynthesis; iminoaspartate from L-aspartate (oxidase route): step 1/1.</text>
</comment>
<feature type="non-terminal residue" evidence="12">
    <location>
        <position position="1"/>
    </location>
</feature>
<dbReference type="GO" id="GO:0008734">
    <property type="term" value="F:L-aspartate oxidase activity"/>
    <property type="evidence" value="ECO:0007669"/>
    <property type="project" value="UniProtKB-EC"/>
</dbReference>
<sequence length="207" mass="23856">KCLQFNIDITKDMIPVVPAAHYNCGGIKAKVNGTTDIDNLFAVGETACTGFHGANRLASNSLLEGAVMALKASNIIKNSNFNQETIPELDYWESPVTLKHENVIINNNWDELRRTMWNFVGIVRSDRRLKYALKRVNLIEEEIKEFYYENPVSTNLLEMRNLIINAKIIIYSALWRKESRGIHYTIDYPESKKEYRTKYSSFKKGDL</sequence>
<feature type="domain" description="FAD-dependent oxidoreductase 2 FAD-binding" evidence="10">
    <location>
        <begin position="7"/>
        <end position="62"/>
    </location>
</feature>
<dbReference type="InterPro" id="IPR015939">
    <property type="entry name" value="Fum_Rdtase/Succ_DH_flav-like_C"/>
</dbReference>
<dbReference type="Pfam" id="PF00890">
    <property type="entry name" value="FAD_binding_2"/>
    <property type="match status" value="1"/>
</dbReference>
<dbReference type="Gene3D" id="3.50.50.60">
    <property type="entry name" value="FAD/NAD(P)-binding domain"/>
    <property type="match status" value="1"/>
</dbReference>
<evidence type="ECO:0000259" key="11">
    <source>
        <dbReference type="Pfam" id="PF02910"/>
    </source>
</evidence>
<dbReference type="EC" id="1.4.3.16" evidence="4"/>
<evidence type="ECO:0000256" key="5">
    <source>
        <dbReference type="ARBA" id="ARBA00022630"/>
    </source>
</evidence>
<dbReference type="InterPro" id="IPR003953">
    <property type="entry name" value="FAD-dep_OxRdtase_2_FAD-bd"/>
</dbReference>
<comment type="catalytic activity">
    <reaction evidence="9">
        <text>L-aspartate + O2 = iminosuccinate + H2O2</text>
        <dbReference type="Rhea" id="RHEA:25876"/>
        <dbReference type="ChEBI" id="CHEBI:15379"/>
        <dbReference type="ChEBI" id="CHEBI:16240"/>
        <dbReference type="ChEBI" id="CHEBI:29991"/>
        <dbReference type="ChEBI" id="CHEBI:77875"/>
        <dbReference type="EC" id="1.4.3.16"/>
    </reaction>
    <physiologicalReaction direction="left-to-right" evidence="9">
        <dbReference type="Rhea" id="RHEA:25877"/>
    </physiologicalReaction>
</comment>
<proteinExistence type="inferred from homology"/>
<evidence type="ECO:0000256" key="7">
    <source>
        <dbReference type="ARBA" id="ARBA00022827"/>
    </source>
</evidence>
<evidence type="ECO:0000256" key="1">
    <source>
        <dbReference type="ARBA" id="ARBA00001974"/>
    </source>
</evidence>
<evidence type="ECO:0000256" key="3">
    <source>
        <dbReference type="ARBA" id="ARBA00008562"/>
    </source>
</evidence>
<dbReference type="SUPFAM" id="SSF51905">
    <property type="entry name" value="FAD/NAD(P)-binding domain"/>
    <property type="match status" value="1"/>
</dbReference>
<comment type="similarity">
    <text evidence="3">Belongs to the FAD-dependent oxidoreductase 2 family. NadB subfamily.</text>
</comment>
<reference evidence="12" key="1">
    <citation type="submission" date="2019-08" db="EMBL/GenBank/DDBJ databases">
        <title>Genomic characterization of a novel candidate phylum (ARYD3) from a high temperature, high salinity tertiary oil reservoir in north central Oklahoma, USA.</title>
        <authorList>
            <person name="Youssef N.H."/>
            <person name="Yadav A."/>
            <person name="Elshahed M.S."/>
        </authorList>
    </citation>
    <scope>NUCLEOTIDE SEQUENCE [LARGE SCALE GENOMIC DNA]</scope>
    <source>
        <strain evidence="12">ARYD3</strain>
    </source>
</reference>
<evidence type="ECO:0000256" key="4">
    <source>
        <dbReference type="ARBA" id="ARBA00012173"/>
    </source>
</evidence>
<evidence type="ECO:0000313" key="12">
    <source>
        <dbReference type="EMBL" id="TYB30248.1"/>
    </source>
</evidence>
<comment type="cofactor">
    <cofactor evidence="1">
        <name>FAD</name>
        <dbReference type="ChEBI" id="CHEBI:57692"/>
    </cofactor>
</comment>
<name>A0A5D0MG84_9BACT</name>
<gene>
    <name evidence="12" type="ORF">FXF47_10175</name>
</gene>
<comment type="caution">
    <text evidence="12">The sequence shown here is derived from an EMBL/GenBank/DDBJ whole genome shotgun (WGS) entry which is preliminary data.</text>
</comment>
<dbReference type="EMBL" id="VSIX01000166">
    <property type="protein sequence ID" value="TYB30248.1"/>
    <property type="molecule type" value="Genomic_DNA"/>
</dbReference>
<keyword evidence="7" id="KW-0274">FAD</keyword>
<feature type="domain" description="Fumarate reductase/succinate dehydrogenase flavoprotein-like C-terminal" evidence="11">
    <location>
        <begin position="110"/>
        <end position="194"/>
    </location>
</feature>
<dbReference type="UniPathway" id="UPA00253">
    <property type="reaction ID" value="UER00326"/>
</dbReference>
<keyword evidence="5" id="KW-0285">Flavoprotein</keyword>
<protein>
    <recommendedName>
        <fullName evidence="4">L-aspartate oxidase</fullName>
        <ecNumber evidence="4">1.4.3.16</ecNumber>
    </recommendedName>
</protein>
<dbReference type="GO" id="GO:0034628">
    <property type="term" value="P:'de novo' NAD+ biosynthetic process from L-aspartate"/>
    <property type="evidence" value="ECO:0007669"/>
    <property type="project" value="TreeGrafter"/>
</dbReference>
<evidence type="ECO:0000256" key="8">
    <source>
        <dbReference type="ARBA" id="ARBA00023002"/>
    </source>
</evidence>
<dbReference type="AlphaFoldDB" id="A0A5D0MG84"/>
<dbReference type="PANTHER" id="PTHR42716:SF2">
    <property type="entry name" value="L-ASPARTATE OXIDASE, CHLOROPLASTIC"/>
    <property type="match status" value="1"/>
</dbReference>
<dbReference type="Gene3D" id="1.20.58.100">
    <property type="entry name" value="Fumarate reductase/succinate dehydrogenase flavoprotein-like, C-terminal domain"/>
    <property type="match status" value="1"/>
</dbReference>
<accession>A0A5D0MG84</accession>
<evidence type="ECO:0000259" key="10">
    <source>
        <dbReference type="Pfam" id="PF00890"/>
    </source>
</evidence>
<dbReference type="PANTHER" id="PTHR42716">
    <property type="entry name" value="L-ASPARTATE OXIDASE"/>
    <property type="match status" value="1"/>
</dbReference>
<keyword evidence="8" id="KW-0560">Oxidoreductase</keyword>
<dbReference type="InterPro" id="IPR036188">
    <property type="entry name" value="FAD/NAD-bd_sf"/>
</dbReference>
<dbReference type="InterPro" id="IPR037099">
    <property type="entry name" value="Fum_R/Succ_DH_flav-like_C_sf"/>
</dbReference>
<dbReference type="InterPro" id="IPR005288">
    <property type="entry name" value="NadB"/>
</dbReference>
<evidence type="ECO:0000313" key="13">
    <source>
        <dbReference type="Proteomes" id="UP000324143"/>
    </source>
</evidence>
<dbReference type="FunFam" id="1.20.58.100:FF:000002">
    <property type="entry name" value="L-aspartate oxidase"/>
    <property type="match status" value="1"/>
</dbReference>
<dbReference type="Gene3D" id="3.90.700.10">
    <property type="entry name" value="Succinate dehydrogenase/fumarate reductase flavoprotein, catalytic domain"/>
    <property type="match status" value="1"/>
</dbReference>
<dbReference type="Proteomes" id="UP000324143">
    <property type="component" value="Unassembled WGS sequence"/>
</dbReference>
<dbReference type="Pfam" id="PF02910">
    <property type="entry name" value="Succ_DH_flav_C"/>
    <property type="match status" value="1"/>
</dbReference>
<organism evidence="12 13">
    <name type="scientific">Candidatus Mcinerneyibacterium aminivorans</name>
    <dbReference type="NCBI Taxonomy" id="2703815"/>
    <lineage>
        <taxon>Bacteria</taxon>
        <taxon>Candidatus Macinerneyibacteriota</taxon>
        <taxon>Candidatus Mcinerneyibacteria</taxon>
        <taxon>Candidatus Mcinerneyibacteriales</taxon>
        <taxon>Candidatus Mcinerneyibacteriaceae</taxon>
        <taxon>Candidatus Mcinerneyibacterium</taxon>
    </lineage>
</organism>
<dbReference type="InterPro" id="IPR027477">
    <property type="entry name" value="Succ_DH/fumarate_Rdtase_cat_sf"/>
</dbReference>
<evidence type="ECO:0000256" key="6">
    <source>
        <dbReference type="ARBA" id="ARBA00022642"/>
    </source>
</evidence>
<evidence type="ECO:0000256" key="2">
    <source>
        <dbReference type="ARBA" id="ARBA00004950"/>
    </source>
</evidence>
<dbReference type="SUPFAM" id="SSF46977">
    <property type="entry name" value="Succinate dehydrogenase/fumarate reductase flavoprotein C-terminal domain"/>
    <property type="match status" value="1"/>
</dbReference>